<name>A0ABX8ENR5_9ACTN</name>
<accession>A0ABX8ENR5</accession>
<organism evidence="1 2">
    <name type="scientific">Nocardioides aquaticus</name>
    <dbReference type="NCBI Taxonomy" id="160826"/>
    <lineage>
        <taxon>Bacteria</taxon>
        <taxon>Bacillati</taxon>
        <taxon>Actinomycetota</taxon>
        <taxon>Actinomycetes</taxon>
        <taxon>Propionibacteriales</taxon>
        <taxon>Nocardioidaceae</taxon>
        <taxon>Nocardioides</taxon>
    </lineage>
</organism>
<evidence type="ECO:0008006" key="3">
    <source>
        <dbReference type="Google" id="ProtNLM"/>
    </source>
</evidence>
<gene>
    <name evidence="1" type="ORF">ENKNEFLB_02659</name>
</gene>
<dbReference type="Proteomes" id="UP000679307">
    <property type="component" value="Chromosome"/>
</dbReference>
<proteinExistence type="predicted"/>
<evidence type="ECO:0000313" key="1">
    <source>
        <dbReference type="EMBL" id="QVT80268.1"/>
    </source>
</evidence>
<sequence length="78" mass="9165">MLLIFGFKSYASVLAMLRVPCPQGHELAAQRLTRVRRRFTLFWVPLVPAGTRYQLDCTWCGLQRRLDEREADELQRRG</sequence>
<reference evidence="1 2" key="1">
    <citation type="submission" date="2021-05" db="EMBL/GenBank/DDBJ databases">
        <title>Complete genome of Nocardioides aquaticus KCTC 9944T isolated from meromictic and hypersaline Ekho Lake, Antarctica.</title>
        <authorList>
            <person name="Hwang K."/>
            <person name="Kim K.M."/>
            <person name="Choe H."/>
        </authorList>
    </citation>
    <scope>NUCLEOTIDE SEQUENCE [LARGE SCALE GENOMIC DNA]</scope>
    <source>
        <strain evidence="1 2">KCTC 9944</strain>
    </source>
</reference>
<evidence type="ECO:0000313" key="2">
    <source>
        <dbReference type="Proteomes" id="UP000679307"/>
    </source>
</evidence>
<protein>
    <recommendedName>
        <fullName evidence="3">Zinc-ribbon domain-containing protein</fullName>
    </recommendedName>
</protein>
<dbReference type="EMBL" id="CP075371">
    <property type="protein sequence ID" value="QVT80268.1"/>
    <property type="molecule type" value="Genomic_DNA"/>
</dbReference>
<dbReference type="RefSeq" id="WP_214055845.1">
    <property type="nucleotide sequence ID" value="NZ_BAAAHS010000018.1"/>
</dbReference>
<keyword evidence="2" id="KW-1185">Reference proteome</keyword>